<feature type="region of interest" description="Disordered" evidence="1">
    <location>
        <begin position="61"/>
        <end position="107"/>
    </location>
</feature>
<comment type="caution">
    <text evidence="2">The sequence shown here is derived from an EMBL/GenBank/DDBJ whole genome shotgun (WGS) entry which is preliminary data.</text>
</comment>
<proteinExistence type="predicted"/>
<dbReference type="EMBL" id="JBJKFK010002647">
    <property type="protein sequence ID" value="KAL3310798.1"/>
    <property type="molecule type" value="Genomic_DNA"/>
</dbReference>
<evidence type="ECO:0000256" key="1">
    <source>
        <dbReference type="SAM" id="MobiDB-lite"/>
    </source>
</evidence>
<evidence type="ECO:0000313" key="3">
    <source>
        <dbReference type="Proteomes" id="UP001626550"/>
    </source>
</evidence>
<dbReference type="AlphaFoldDB" id="A0ABD2PUR0"/>
<sequence length="107" mass="12565">MANVEEEHPQGVPAWKLEALKKREVRERATDVDKRWEAAINGQAKDIPDWMREAAMRKKVHRDELTKSGVPPWMQETRRRNSALTKRMEEAQSEDAIVQNQRRESCI</sequence>
<name>A0ABD2PUR0_9PLAT</name>
<organism evidence="2 3">
    <name type="scientific">Cichlidogyrus casuarinus</name>
    <dbReference type="NCBI Taxonomy" id="1844966"/>
    <lineage>
        <taxon>Eukaryota</taxon>
        <taxon>Metazoa</taxon>
        <taxon>Spiralia</taxon>
        <taxon>Lophotrochozoa</taxon>
        <taxon>Platyhelminthes</taxon>
        <taxon>Monogenea</taxon>
        <taxon>Monopisthocotylea</taxon>
        <taxon>Dactylogyridea</taxon>
        <taxon>Ancyrocephalidae</taxon>
        <taxon>Cichlidogyrus</taxon>
    </lineage>
</organism>
<keyword evidence="3" id="KW-1185">Reference proteome</keyword>
<accession>A0ABD2PUR0</accession>
<protein>
    <submittedName>
        <fullName evidence="2">Uncharacterized protein</fullName>
    </submittedName>
</protein>
<dbReference type="Proteomes" id="UP001626550">
    <property type="component" value="Unassembled WGS sequence"/>
</dbReference>
<reference evidence="2 3" key="1">
    <citation type="submission" date="2024-11" db="EMBL/GenBank/DDBJ databases">
        <title>Adaptive evolution of stress response genes in parasites aligns with host niche diversity.</title>
        <authorList>
            <person name="Hahn C."/>
            <person name="Resl P."/>
        </authorList>
    </citation>
    <scope>NUCLEOTIDE SEQUENCE [LARGE SCALE GENOMIC DNA]</scope>
    <source>
        <strain evidence="2">EGGRZ-B1_66</strain>
        <tissue evidence="2">Body</tissue>
    </source>
</reference>
<gene>
    <name evidence="2" type="ORF">Ciccas_010631</name>
</gene>
<evidence type="ECO:0000313" key="2">
    <source>
        <dbReference type="EMBL" id="KAL3310798.1"/>
    </source>
</evidence>